<evidence type="ECO:0000256" key="2">
    <source>
        <dbReference type="ARBA" id="ARBA00008156"/>
    </source>
</evidence>
<dbReference type="Gene3D" id="2.140.10.10">
    <property type="entry name" value="Quinoprotein alcohol dehydrogenase-like superfamily"/>
    <property type="match status" value="1"/>
</dbReference>
<name>A0ABZ2LXT9_9BACT</name>
<dbReference type="SMART" id="SM00564">
    <property type="entry name" value="PQQ"/>
    <property type="match status" value="7"/>
</dbReference>
<feature type="region of interest" description="Disordered" evidence="4">
    <location>
        <begin position="30"/>
        <end position="59"/>
    </location>
</feature>
<evidence type="ECO:0000259" key="5">
    <source>
        <dbReference type="Pfam" id="PF13360"/>
    </source>
</evidence>
<protein>
    <submittedName>
        <fullName evidence="6">PQQ-binding-like beta-propeller repeat protein</fullName>
    </submittedName>
</protein>
<keyword evidence="3" id="KW-0560">Oxidoreductase</keyword>
<dbReference type="Proteomes" id="UP001370348">
    <property type="component" value="Chromosome"/>
</dbReference>
<dbReference type="EMBL" id="CP089984">
    <property type="protein sequence ID" value="WXB13950.1"/>
    <property type="molecule type" value="Genomic_DNA"/>
</dbReference>
<dbReference type="RefSeq" id="WP_394823566.1">
    <property type="nucleotide sequence ID" value="NZ_CP089984.1"/>
</dbReference>
<feature type="domain" description="Pyrrolo-quinoline quinone repeat" evidence="5">
    <location>
        <begin position="81"/>
        <end position="317"/>
    </location>
</feature>
<keyword evidence="7" id="KW-1185">Reference proteome</keyword>
<dbReference type="PANTHER" id="PTHR32303:SF10">
    <property type="entry name" value="OUTER MEMBRANE PROTEIN ASSEMBLY FACTOR BAMB"/>
    <property type="match status" value="1"/>
</dbReference>
<dbReference type="Pfam" id="PF13360">
    <property type="entry name" value="PQQ_2"/>
    <property type="match status" value="1"/>
</dbReference>
<evidence type="ECO:0000256" key="3">
    <source>
        <dbReference type="ARBA" id="ARBA00023002"/>
    </source>
</evidence>
<evidence type="ECO:0000313" key="7">
    <source>
        <dbReference type="Proteomes" id="UP001370348"/>
    </source>
</evidence>
<proteinExistence type="inferred from homology"/>
<comment type="similarity">
    <text evidence="2">Belongs to the bacterial PQQ dehydrogenase family.</text>
</comment>
<dbReference type="InterPro" id="IPR002372">
    <property type="entry name" value="PQQ_rpt_dom"/>
</dbReference>
<comment type="cofactor">
    <cofactor evidence="1">
        <name>pyrroloquinoline quinone</name>
        <dbReference type="ChEBI" id="CHEBI:58442"/>
    </cofactor>
</comment>
<sequence>MILEGFALLRNARSWPAPLAVVLLSAACNDSANGGSREPPTSDEQSAVGLHGWPSGGHDIRNTRSNPAELRIGPHDAPSLAVTWTYATQGDVSATPAVVDGAVYFPDWGGFLHKVDARTGRAIWSRAISEYTGTPGAIARSSPAVSNGLVYIGQHHGGLLMAVSARTGDLVWRARLDEHPEASLTASPLVMGDTVFQPVSSQEAGAAEDPNYPCCTFRGSMTAVDAATGRVRWKTYTVPENGGARGGYSGGSIWGAPAIDPKQRRIYVTTGNNYTVPRAVKDCQLAGGSPKACQSPDNHVDSILALDMDSGAIAWKQGTEGFDDWTNACLPGFPPNNCPIHHGPDADLGTGAQLFTIPGARGPRLVVGAGQKNGTYWALDACTGRIVWSASVAPGGPLGGIMWGAATADQRIFIAATNFDGRPHSLPNGTTITSGSYAALDAATGRILWQIADPSGGMGMGAVSTANGVVYAGSTSGHMYAFDARTGAVLFDFLGEGTSNAGPAISNGTVYWGNGYTNIPLGLGPSRTFYAFSVIRP</sequence>
<dbReference type="InterPro" id="IPR011047">
    <property type="entry name" value="Quinoprotein_ADH-like_sf"/>
</dbReference>
<dbReference type="SUPFAM" id="SSF50998">
    <property type="entry name" value="Quinoprotein alcohol dehydrogenase-like"/>
    <property type="match status" value="1"/>
</dbReference>
<gene>
    <name evidence="6" type="ORF">LZC94_39740</name>
</gene>
<dbReference type="PANTHER" id="PTHR32303">
    <property type="entry name" value="QUINOPROTEIN ALCOHOL DEHYDROGENASE (CYTOCHROME C)"/>
    <property type="match status" value="1"/>
</dbReference>
<organism evidence="6 7">
    <name type="scientific">Pendulispora albinea</name>
    <dbReference type="NCBI Taxonomy" id="2741071"/>
    <lineage>
        <taxon>Bacteria</taxon>
        <taxon>Pseudomonadati</taxon>
        <taxon>Myxococcota</taxon>
        <taxon>Myxococcia</taxon>
        <taxon>Myxococcales</taxon>
        <taxon>Sorangiineae</taxon>
        <taxon>Pendulisporaceae</taxon>
        <taxon>Pendulispora</taxon>
    </lineage>
</organism>
<dbReference type="InterPro" id="IPR018391">
    <property type="entry name" value="PQQ_b-propeller_rpt"/>
</dbReference>
<evidence type="ECO:0000256" key="4">
    <source>
        <dbReference type="SAM" id="MobiDB-lite"/>
    </source>
</evidence>
<evidence type="ECO:0000256" key="1">
    <source>
        <dbReference type="ARBA" id="ARBA00001931"/>
    </source>
</evidence>
<accession>A0ABZ2LXT9</accession>
<reference evidence="6 7" key="1">
    <citation type="submission" date="2021-12" db="EMBL/GenBank/DDBJ databases">
        <title>Discovery of the Pendulisporaceae a myxobacterial family with distinct sporulation behavior and unique specialized metabolism.</title>
        <authorList>
            <person name="Garcia R."/>
            <person name="Popoff A."/>
            <person name="Bader C.D."/>
            <person name="Loehr J."/>
            <person name="Walesch S."/>
            <person name="Walt C."/>
            <person name="Boldt J."/>
            <person name="Bunk B."/>
            <person name="Haeckl F.J.F.P.J."/>
            <person name="Gunesch A.P."/>
            <person name="Birkelbach J."/>
            <person name="Nuebel U."/>
            <person name="Pietschmann T."/>
            <person name="Bach T."/>
            <person name="Mueller R."/>
        </authorList>
    </citation>
    <scope>NUCLEOTIDE SEQUENCE [LARGE SCALE GENOMIC DNA]</scope>
    <source>
        <strain evidence="6 7">MSr11954</strain>
    </source>
</reference>
<evidence type="ECO:0000313" key="6">
    <source>
        <dbReference type="EMBL" id="WXB13950.1"/>
    </source>
</evidence>